<evidence type="ECO:0000313" key="2">
    <source>
        <dbReference type="Proteomes" id="UP001589854"/>
    </source>
</evidence>
<evidence type="ECO:0000313" key="1">
    <source>
        <dbReference type="EMBL" id="MFC0271120.1"/>
    </source>
</evidence>
<organism evidence="1 2">
    <name type="scientific">Metabacillus herbersteinensis</name>
    <dbReference type="NCBI Taxonomy" id="283816"/>
    <lineage>
        <taxon>Bacteria</taxon>
        <taxon>Bacillati</taxon>
        <taxon>Bacillota</taxon>
        <taxon>Bacilli</taxon>
        <taxon>Bacillales</taxon>
        <taxon>Bacillaceae</taxon>
        <taxon>Metabacillus</taxon>
    </lineage>
</organism>
<proteinExistence type="predicted"/>
<dbReference type="EMBL" id="JBHLVO010000003">
    <property type="protein sequence ID" value="MFC0271120.1"/>
    <property type="molecule type" value="Genomic_DNA"/>
</dbReference>
<protein>
    <recommendedName>
        <fullName evidence="3">Degradation enzyme regulation protein DegQ</fullName>
    </recommendedName>
</protein>
<dbReference type="Proteomes" id="UP001589854">
    <property type="component" value="Unassembled WGS sequence"/>
</dbReference>
<comment type="caution">
    <text evidence="1">The sequence shown here is derived from an EMBL/GenBank/DDBJ whole genome shotgun (WGS) entry which is preliminary data.</text>
</comment>
<reference evidence="1 2" key="1">
    <citation type="submission" date="2024-09" db="EMBL/GenBank/DDBJ databases">
        <authorList>
            <person name="Sun Q."/>
            <person name="Mori K."/>
        </authorList>
    </citation>
    <scope>NUCLEOTIDE SEQUENCE [LARGE SCALE GENOMIC DNA]</scope>
    <source>
        <strain evidence="1 2">CCM 7228</strain>
    </source>
</reference>
<dbReference type="RefSeq" id="WP_378931821.1">
    <property type="nucleotide sequence ID" value="NZ_JBHLVO010000003.1"/>
</dbReference>
<gene>
    <name evidence="1" type="ORF">ACFFIX_06600</name>
</gene>
<evidence type="ECO:0008006" key="3">
    <source>
        <dbReference type="Google" id="ProtNLM"/>
    </source>
</evidence>
<accession>A0ABV6GC31</accession>
<sequence>MFNSKKEIEKLKNKVDQQDKLLHEMIYHVNQLAQEINELKKPKSESYFG</sequence>
<name>A0ABV6GC31_9BACI</name>
<keyword evidence="2" id="KW-1185">Reference proteome</keyword>